<evidence type="ECO:0000313" key="6">
    <source>
        <dbReference type="EMBL" id="MDR9894553.1"/>
    </source>
</evidence>
<evidence type="ECO:0000256" key="2">
    <source>
        <dbReference type="ARBA" id="ARBA00023125"/>
    </source>
</evidence>
<evidence type="ECO:0000256" key="1">
    <source>
        <dbReference type="ARBA" id="ARBA00023015"/>
    </source>
</evidence>
<evidence type="ECO:0000256" key="3">
    <source>
        <dbReference type="ARBA" id="ARBA00023159"/>
    </source>
</evidence>
<dbReference type="PROSITE" id="PS00041">
    <property type="entry name" value="HTH_ARAC_FAMILY_1"/>
    <property type="match status" value="1"/>
</dbReference>
<keyword evidence="2" id="KW-0238">DNA-binding</keyword>
<name>A0AAP5I7B6_9CYAN</name>
<dbReference type="InterPro" id="IPR018060">
    <property type="entry name" value="HTH_AraC"/>
</dbReference>
<evidence type="ECO:0000313" key="7">
    <source>
        <dbReference type="Proteomes" id="UP000667802"/>
    </source>
</evidence>
<dbReference type="AlphaFoldDB" id="A0AAP5I7B6"/>
<dbReference type="Gene3D" id="1.10.10.60">
    <property type="entry name" value="Homeodomain-like"/>
    <property type="match status" value="2"/>
</dbReference>
<accession>A0AAP5I7B6</accession>
<dbReference type="InterPro" id="IPR037923">
    <property type="entry name" value="HTH-like"/>
</dbReference>
<reference evidence="7" key="1">
    <citation type="journal article" date="2021" name="Science">
        <title>Hunting the eagle killer: A cyanobacterial neurotoxin causes vacuolar myelinopathy.</title>
        <authorList>
            <person name="Breinlinger S."/>
            <person name="Phillips T.J."/>
            <person name="Haram B.N."/>
            <person name="Mares J."/>
            <person name="Martinez Yerena J.A."/>
            <person name="Hrouzek P."/>
            <person name="Sobotka R."/>
            <person name="Henderson W.M."/>
            <person name="Schmieder P."/>
            <person name="Williams S.M."/>
            <person name="Lauderdale J.D."/>
            <person name="Wilde H.D."/>
            <person name="Gerrin W."/>
            <person name="Kust A."/>
            <person name="Washington J.W."/>
            <person name="Wagner C."/>
            <person name="Geier B."/>
            <person name="Liebeke M."/>
            <person name="Enke H."/>
            <person name="Niedermeyer T.H.J."/>
            <person name="Wilde S.B."/>
        </authorList>
    </citation>
    <scope>NUCLEOTIDE SEQUENCE [LARGE SCALE GENOMIC DNA]</scope>
    <source>
        <strain evidence="7">Thurmond2011</strain>
    </source>
</reference>
<keyword evidence="7" id="KW-1185">Reference proteome</keyword>
<dbReference type="PANTHER" id="PTHR46796">
    <property type="entry name" value="HTH-TYPE TRANSCRIPTIONAL ACTIVATOR RHAS-RELATED"/>
    <property type="match status" value="1"/>
</dbReference>
<dbReference type="PANTHER" id="PTHR46796:SF6">
    <property type="entry name" value="ARAC SUBFAMILY"/>
    <property type="match status" value="1"/>
</dbReference>
<proteinExistence type="predicted"/>
<dbReference type="Proteomes" id="UP000667802">
    <property type="component" value="Unassembled WGS sequence"/>
</dbReference>
<protein>
    <submittedName>
        <fullName evidence="6">AraC family transcriptional regulator</fullName>
    </submittedName>
</protein>
<keyword evidence="1" id="KW-0805">Transcription regulation</keyword>
<dbReference type="RefSeq" id="WP_208342084.1">
    <property type="nucleotide sequence ID" value="NZ_CAWQFN010000065.1"/>
</dbReference>
<feature type="domain" description="HTH araC/xylS-type" evidence="5">
    <location>
        <begin position="199"/>
        <end position="297"/>
    </location>
</feature>
<dbReference type="Pfam" id="PF12833">
    <property type="entry name" value="HTH_18"/>
    <property type="match status" value="1"/>
</dbReference>
<dbReference type="InterPro" id="IPR018062">
    <property type="entry name" value="HTH_AraC-typ_CS"/>
</dbReference>
<dbReference type="SMART" id="SM00342">
    <property type="entry name" value="HTH_ARAC"/>
    <property type="match status" value="1"/>
</dbReference>
<dbReference type="InterPro" id="IPR050204">
    <property type="entry name" value="AraC_XylS_family_regulators"/>
</dbReference>
<gene>
    <name evidence="6" type="ORF">G7B40_008200</name>
</gene>
<dbReference type="SUPFAM" id="SSF51215">
    <property type="entry name" value="Regulatory protein AraC"/>
    <property type="match status" value="1"/>
</dbReference>
<dbReference type="InterPro" id="IPR009057">
    <property type="entry name" value="Homeodomain-like_sf"/>
</dbReference>
<evidence type="ECO:0000259" key="5">
    <source>
        <dbReference type="PROSITE" id="PS01124"/>
    </source>
</evidence>
<dbReference type="GO" id="GO:0003700">
    <property type="term" value="F:DNA-binding transcription factor activity"/>
    <property type="evidence" value="ECO:0007669"/>
    <property type="project" value="InterPro"/>
</dbReference>
<organism evidence="6 7">
    <name type="scientific">Aetokthonos hydrillicola Thurmond2011</name>
    <dbReference type="NCBI Taxonomy" id="2712845"/>
    <lineage>
        <taxon>Bacteria</taxon>
        <taxon>Bacillati</taxon>
        <taxon>Cyanobacteriota</taxon>
        <taxon>Cyanophyceae</taxon>
        <taxon>Nostocales</taxon>
        <taxon>Hapalosiphonaceae</taxon>
        <taxon>Aetokthonos</taxon>
    </lineage>
</organism>
<dbReference type="EMBL" id="JAALHA020000002">
    <property type="protein sequence ID" value="MDR9894553.1"/>
    <property type="molecule type" value="Genomic_DNA"/>
</dbReference>
<comment type="caution">
    <text evidence="6">The sequence shown here is derived from an EMBL/GenBank/DDBJ whole genome shotgun (WGS) entry which is preliminary data.</text>
</comment>
<evidence type="ECO:0000256" key="4">
    <source>
        <dbReference type="ARBA" id="ARBA00023163"/>
    </source>
</evidence>
<dbReference type="GO" id="GO:0043565">
    <property type="term" value="F:sequence-specific DNA binding"/>
    <property type="evidence" value="ECO:0007669"/>
    <property type="project" value="InterPro"/>
</dbReference>
<keyword evidence="3" id="KW-0010">Activator</keyword>
<dbReference type="SUPFAM" id="SSF46689">
    <property type="entry name" value="Homeodomain-like"/>
    <property type="match status" value="2"/>
</dbReference>
<sequence length="297" mass="33700">MPDEKLLGIDVTKLDARRAVLVQPPLLDSYQANWKDINLEYHLQPPYESPEHYASHYTLAIRLKSQLGLERWLGERHKSENCIAGDVVVIPPYISHRAVTTEKSEFIALTLNARTVSNVAYESVDADTVEIIPHFSKSDALIYQIALALKAALESDGSGSRLYAESMTTALSAHLLQHYSGRKHTIHEYEGGLPKHKLQQIIEFIIDHLSEDLLLKTMAEEVGMSQYHFARLFKQSTGLSPYQYVIYCRIERAKILLLKSQLKISEVSSSVGFNDQSQLTRHFKRLLGVTPKEIRKS</sequence>
<keyword evidence="4" id="KW-0804">Transcription</keyword>
<dbReference type="PROSITE" id="PS01124">
    <property type="entry name" value="HTH_ARAC_FAMILY_2"/>
    <property type="match status" value="1"/>
</dbReference>